<gene>
    <name evidence="2" type="ORF">RFM51_23525</name>
</gene>
<feature type="region of interest" description="Disordered" evidence="1">
    <location>
        <begin position="267"/>
        <end position="290"/>
    </location>
</feature>
<protein>
    <submittedName>
        <fullName evidence="2">Uncharacterized protein</fullName>
    </submittedName>
</protein>
<dbReference type="RefSeq" id="WP_320216554.1">
    <property type="nucleotide sequence ID" value="NZ_JAVIIS010000041.1"/>
</dbReference>
<comment type="caution">
    <text evidence="2">The sequence shown here is derived from an EMBL/GenBank/DDBJ whole genome shotgun (WGS) entry which is preliminary data.</text>
</comment>
<evidence type="ECO:0000313" key="2">
    <source>
        <dbReference type="EMBL" id="MDX8442556.1"/>
    </source>
</evidence>
<dbReference type="EMBL" id="JAVIIS010000041">
    <property type="protein sequence ID" value="MDX8442556.1"/>
    <property type="molecule type" value="Genomic_DNA"/>
</dbReference>
<evidence type="ECO:0000256" key="1">
    <source>
        <dbReference type="SAM" id="MobiDB-lite"/>
    </source>
</evidence>
<organism evidence="2 3">
    <name type="scientific">Mesorhizobium australafricanum</name>
    <dbReference type="NCBI Taxonomy" id="3072311"/>
    <lineage>
        <taxon>Bacteria</taxon>
        <taxon>Pseudomonadati</taxon>
        <taxon>Pseudomonadota</taxon>
        <taxon>Alphaproteobacteria</taxon>
        <taxon>Hyphomicrobiales</taxon>
        <taxon>Phyllobacteriaceae</taxon>
        <taxon>Mesorhizobium</taxon>
    </lineage>
</organism>
<keyword evidence="3" id="KW-1185">Reference proteome</keyword>
<reference evidence="2 3" key="1">
    <citation type="submission" date="2023-08" db="EMBL/GenBank/DDBJ databases">
        <title>Implementing the SeqCode for naming new Mesorhizobium species isolated from Vachellia karroo root nodules.</title>
        <authorList>
            <person name="Van Lill M."/>
        </authorList>
    </citation>
    <scope>NUCLEOTIDE SEQUENCE [LARGE SCALE GENOMIC DNA]</scope>
    <source>
        <strain evidence="2 3">VK3E</strain>
    </source>
</reference>
<evidence type="ECO:0000313" key="3">
    <source>
        <dbReference type="Proteomes" id="UP001272097"/>
    </source>
</evidence>
<accession>A0ABU4X2L3</accession>
<dbReference type="Proteomes" id="UP001272097">
    <property type="component" value="Unassembled WGS sequence"/>
</dbReference>
<name>A0ABU4X2L3_9HYPH</name>
<sequence>MHGSSITITIPDIESMTDAELEQLARMRDGRWSAQTKALMRRFNTDKLNLNRAWAGTWQGWTCPCCRRTKPQIARLTTSGVLLCQLELHHDHLGDKAGKLFEEINQKSDDREFNIQASQAKYGMLQFVERFERTLICIDCNLAEGSAKAALDNAVDWDFTFSPKEITGFIRATDNGVHTVDFEAARTTWERVKPDIADRLVFAERMAIRFAKGKSRREVAIGMRADFWIDDRALIWAQVTDALPHLDRGSIGMKVLARSVARDAVGKSAKRKVKPAGKPPTDAEFADVGGQNGEQKHWNAVSEDWTCGCCKRSKREICRKSNKGKWTARIHIIRDWIAEEDVSNLYWRGGDMTSGMVIGSHVTVLICQDCRHIISEVQRRDGTLEESSLPIGEVEAAIVAIAPNQMHDVDYEWAIETARNNRDLVAAVDEYHRHARDALAKLARAKWLMKAVPCSFEKARDFMGYEHAKAEDVDLEEGDAYMDWLLGEGLRFEENNAVG</sequence>
<proteinExistence type="predicted"/>